<accession>A0A9P1GT79</accession>
<protein>
    <submittedName>
        <fullName evidence="5">Stomatin-like protein 2, mitochondrial</fullName>
    </submittedName>
</protein>
<comment type="caution">
    <text evidence="4">The sequence shown here is derived from an EMBL/GenBank/DDBJ whole genome shotgun (WGS) entry which is preliminary data.</text>
</comment>
<reference evidence="4" key="1">
    <citation type="submission" date="2022-10" db="EMBL/GenBank/DDBJ databases">
        <authorList>
            <person name="Chen Y."/>
            <person name="Dougan E. K."/>
            <person name="Chan C."/>
            <person name="Rhodes N."/>
            <person name="Thang M."/>
        </authorList>
    </citation>
    <scope>NUCLEOTIDE SEQUENCE</scope>
</reference>
<feature type="coiled-coil region" evidence="1">
    <location>
        <begin position="322"/>
        <end position="406"/>
    </location>
</feature>
<evidence type="ECO:0000256" key="2">
    <source>
        <dbReference type="SAM" id="Phobius"/>
    </source>
</evidence>
<evidence type="ECO:0000313" key="6">
    <source>
        <dbReference type="Proteomes" id="UP001152797"/>
    </source>
</evidence>
<sequence length="715" mass="80336">MRSIAMESGEMEDAAPLIQEPAAKSTKALLATTGGIVLMAIMGISLWQAGGGMTPEKVAINDAQELVEKNDVLLSMGLGTACREDPSDQKIMPEHANVIHGNMGDCEKKCNDMPKCRAMEYRTSEKRCELWFTPARHHVTVFEDKTVTGRPDFHCFVKSGRCETMKAHKKVLEDAMDSLLTHIKSNCMQGPSHNVFDKCSSTYAQGLLDANSRVCKAMQTACEGESDTLIRDGSTNKEKLLKKAEAKKKMDVQLQKFKRYDADKDEMLNKKEIGQFAKKEYSITLTDQQLTRILKAFGTGVKKADFHRLIVQIGIAREMQKDAARKKKREAHEKEIEALKEELQEKVKEADGKYIAVEEKVKALEDDAKPLLNSKTMSSTEMQPLLEKLEEQATTLKEEISSFKSEIAEMKEGVDSEVAPWFTQQCRPTDGKTLMLDPRLTRVTAQVTRSKGELKMKISIELQSLEKQMLAMLRYHQKAKELSAEDLYSAVAGKKDVVEKKAFLNFFKKCEKEKKEDEEVKAPSAEDLTRLFEHLACSSAGISKERMMGLIRVFKKVIKETVLTEEKGIKSSTKRRLEVAEIIEVLSQESQVDEEVEVMRVQCRAIKDDVEGWATVSGDGGSKFLVDYAGVYKVVKETIMTETFEIDSAEAKEAAKQLKDREPRKLRVGELVDVWVWPKKESSGLVRLKCKSRLDGAIGWVTQIGNAGTVFLEVV</sequence>
<dbReference type="Pfam" id="PF00024">
    <property type="entry name" value="PAN_1"/>
    <property type="match status" value="1"/>
</dbReference>
<feature type="transmembrane region" description="Helical" evidence="2">
    <location>
        <begin position="28"/>
        <end position="47"/>
    </location>
</feature>
<organism evidence="4">
    <name type="scientific">Cladocopium goreaui</name>
    <dbReference type="NCBI Taxonomy" id="2562237"/>
    <lineage>
        <taxon>Eukaryota</taxon>
        <taxon>Sar</taxon>
        <taxon>Alveolata</taxon>
        <taxon>Dinophyceae</taxon>
        <taxon>Suessiales</taxon>
        <taxon>Symbiodiniaceae</taxon>
        <taxon>Cladocopium</taxon>
    </lineage>
</organism>
<keyword evidence="6" id="KW-1185">Reference proteome</keyword>
<dbReference type="SUPFAM" id="SSF47473">
    <property type="entry name" value="EF-hand"/>
    <property type="match status" value="1"/>
</dbReference>
<proteinExistence type="predicted"/>
<gene>
    <name evidence="4" type="ORF">C1SCF055_LOCUS45261</name>
</gene>
<dbReference type="AlphaFoldDB" id="A0A9P1GT79"/>
<reference evidence="5 6" key="2">
    <citation type="submission" date="2024-05" db="EMBL/GenBank/DDBJ databases">
        <authorList>
            <person name="Chen Y."/>
            <person name="Shah S."/>
            <person name="Dougan E. K."/>
            <person name="Thang M."/>
            <person name="Chan C."/>
        </authorList>
    </citation>
    <scope>NUCLEOTIDE SEQUENCE [LARGE SCALE GENOMIC DNA]</scope>
</reference>
<dbReference type="EMBL" id="CAMXCT030006838">
    <property type="protein sequence ID" value="CAL4808193.1"/>
    <property type="molecule type" value="Genomic_DNA"/>
</dbReference>
<evidence type="ECO:0000259" key="3">
    <source>
        <dbReference type="PROSITE" id="PS50948"/>
    </source>
</evidence>
<dbReference type="PROSITE" id="PS50948">
    <property type="entry name" value="PAN"/>
    <property type="match status" value="1"/>
</dbReference>
<keyword evidence="2" id="KW-1133">Transmembrane helix</keyword>
<keyword evidence="2" id="KW-0812">Transmembrane</keyword>
<dbReference type="OrthoDB" id="412597at2759"/>
<feature type="domain" description="Apple" evidence="3">
    <location>
        <begin position="82"/>
        <end position="155"/>
    </location>
</feature>
<evidence type="ECO:0000313" key="4">
    <source>
        <dbReference type="EMBL" id="CAI4020881.1"/>
    </source>
</evidence>
<name>A0A9P1GT79_9DINO</name>
<dbReference type="InterPro" id="IPR003609">
    <property type="entry name" value="Pan_app"/>
</dbReference>
<evidence type="ECO:0000313" key="5">
    <source>
        <dbReference type="EMBL" id="CAL4808193.1"/>
    </source>
</evidence>
<dbReference type="InterPro" id="IPR011992">
    <property type="entry name" value="EF-hand-dom_pair"/>
</dbReference>
<dbReference type="Proteomes" id="UP001152797">
    <property type="component" value="Unassembled WGS sequence"/>
</dbReference>
<keyword evidence="1" id="KW-0175">Coiled coil</keyword>
<dbReference type="EMBL" id="CAMXCT010006838">
    <property type="protein sequence ID" value="CAI4020881.1"/>
    <property type="molecule type" value="Genomic_DNA"/>
</dbReference>
<keyword evidence="2" id="KW-0472">Membrane</keyword>
<evidence type="ECO:0000256" key="1">
    <source>
        <dbReference type="SAM" id="Coils"/>
    </source>
</evidence>
<dbReference type="EMBL" id="CAMXCT020006838">
    <property type="protein sequence ID" value="CAL1174256.1"/>
    <property type="molecule type" value="Genomic_DNA"/>
</dbReference>